<feature type="domain" description="DUF7769" evidence="1">
    <location>
        <begin position="6"/>
        <end position="60"/>
    </location>
</feature>
<evidence type="ECO:0000313" key="2">
    <source>
        <dbReference type="EMBL" id="KAK9733967.1"/>
    </source>
</evidence>
<evidence type="ECO:0000259" key="1">
    <source>
        <dbReference type="Pfam" id="PF24964"/>
    </source>
</evidence>
<protein>
    <recommendedName>
        <fullName evidence="1">DUF7769 domain-containing protein</fullName>
    </recommendedName>
</protein>
<dbReference type="Proteomes" id="UP001443914">
    <property type="component" value="Unassembled WGS sequence"/>
</dbReference>
<dbReference type="PANTHER" id="PTHR47169">
    <property type="entry name" value="OS01G0541250 PROTEIN"/>
    <property type="match status" value="1"/>
</dbReference>
<dbReference type="PANTHER" id="PTHR47169:SF2">
    <property type="entry name" value="OS01G0541250 PROTEIN"/>
    <property type="match status" value="1"/>
</dbReference>
<organism evidence="2 3">
    <name type="scientific">Saponaria officinalis</name>
    <name type="common">Common soapwort</name>
    <name type="synonym">Lychnis saponaria</name>
    <dbReference type="NCBI Taxonomy" id="3572"/>
    <lineage>
        <taxon>Eukaryota</taxon>
        <taxon>Viridiplantae</taxon>
        <taxon>Streptophyta</taxon>
        <taxon>Embryophyta</taxon>
        <taxon>Tracheophyta</taxon>
        <taxon>Spermatophyta</taxon>
        <taxon>Magnoliopsida</taxon>
        <taxon>eudicotyledons</taxon>
        <taxon>Gunneridae</taxon>
        <taxon>Pentapetalae</taxon>
        <taxon>Caryophyllales</taxon>
        <taxon>Caryophyllaceae</taxon>
        <taxon>Caryophylleae</taxon>
        <taxon>Saponaria</taxon>
    </lineage>
</organism>
<dbReference type="Pfam" id="PF24964">
    <property type="entry name" value="DUF7769"/>
    <property type="match status" value="1"/>
</dbReference>
<reference evidence="2" key="1">
    <citation type="submission" date="2024-03" db="EMBL/GenBank/DDBJ databases">
        <title>WGS assembly of Saponaria officinalis var. Norfolk2.</title>
        <authorList>
            <person name="Jenkins J."/>
            <person name="Shu S."/>
            <person name="Grimwood J."/>
            <person name="Barry K."/>
            <person name="Goodstein D."/>
            <person name="Schmutz J."/>
            <person name="Leebens-Mack J."/>
            <person name="Osbourn A."/>
        </authorList>
    </citation>
    <scope>NUCLEOTIDE SEQUENCE [LARGE SCALE GENOMIC DNA]</scope>
    <source>
        <strain evidence="2">JIC</strain>
    </source>
</reference>
<dbReference type="GO" id="GO:0003676">
    <property type="term" value="F:nucleic acid binding"/>
    <property type="evidence" value="ECO:0007669"/>
    <property type="project" value="InterPro"/>
</dbReference>
<gene>
    <name evidence="2" type="ORF">RND81_04G104400</name>
</gene>
<dbReference type="EMBL" id="JBDFQZ010000004">
    <property type="protein sequence ID" value="KAK9733967.1"/>
    <property type="molecule type" value="Genomic_DNA"/>
</dbReference>
<dbReference type="InterPro" id="IPR056671">
    <property type="entry name" value="DUF7769"/>
</dbReference>
<name>A0AAW1LJV8_SAPOF</name>
<accession>A0AAW1LJV8</accession>
<dbReference type="InterPro" id="IPR036397">
    <property type="entry name" value="RNaseH_sf"/>
</dbReference>
<keyword evidence="3" id="KW-1185">Reference proteome</keyword>
<dbReference type="Gene3D" id="3.30.420.10">
    <property type="entry name" value="Ribonuclease H-like superfamily/Ribonuclease H"/>
    <property type="match status" value="1"/>
</dbReference>
<evidence type="ECO:0000313" key="3">
    <source>
        <dbReference type="Proteomes" id="UP001443914"/>
    </source>
</evidence>
<dbReference type="AlphaFoldDB" id="A0AAW1LJV8"/>
<proteinExistence type="predicted"/>
<comment type="caution">
    <text evidence="2">The sequence shown here is derived from an EMBL/GenBank/DDBJ whole genome shotgun (WGS) entry which is preliminary data.</text>
</comment>
<sequence length="448" mass="51349">MRGPNLTDDERHIIVCTLFEYSTKGKPKHRQIKELAQKFQVSRKTITEWWTKAKTQRTQGIPLDVNSRMPGKKGRSKITCPVEFVKTIALQDRAIIIDGLAFQVKHSRSTVYRWIRKGLLRSHTSAISPELTTDNKFLRIHFVLGKLYLDTLLRKLKFKDMSPCVHVDEKWFYMTKATQRYYLVNDEEIPYRSCKSKRFVVKIMFLAAVARPTYKENGDVLFDGKIGIFSFTFEEPAKSNSKNRAVGAMVTKAVESVNRDVMKEYFINKLIPALKTKWPQSASKNIIIQQDNAKPHVKSNDPDFVAVATSDGFNIQLQQQPPNSPDLNVLDLGFFRSIQSLQSSKPCKTVDELVKNVENAYENLSVECLDNVWLSLQACMIKTMKRKGHNDYPLPHLKKAAQRRAGTLPRDLVVDDDLVVECITYLHRMAGSYDLNVILENLGADTRF</sequence>